<dbReference type="EMBL" id="LGHJ01000011">
    <property type="protein sequence ID" value="KPL76742.1"/>
    <property type="molecule type" value="Genomic_DNA"/>
</dbReference>
<protein>
    <submittedName>
        <fullName evidence="1">Uncharacterized protein</fullName>
    </submittedName>
</protein>
<comment type="caution">
    <text evidence="1">The sequence shown here is derived from an EMBL/GenBank/DDBJ whole genome shotgun (WGS) entry which is preliminary data.</text>
</comment>
<reference evidence="1 2" key="1">
    <citation type="submission" date="2015-07" db="EMBL/GenBank/DDBJ databases">
        <title>Draft genome of Bellilinea caldifistulae DSM 17877.</title>
        <authorList>
            <person name="Hemp J."/>
            <person name="Ward L.M."/>
            <person name="Pace L.A."/>
            <person name="Fischer W.W."/>
        </authorList>
    </citation>
    <scope>NUCLEOTIDE SEQUENCE [LARGE SCALE GENOMIC DNA]</scope>
    <source>
        <strain evidence="1 2">GOMI-1</strain>
    </source>
</reference>
<gene>
    <name evidence="1" type="ORF">AC812_05450</name>
</gene>
<proteinExistence type="predicted"/>
<accession>A0A0P6XKU1</accession>
<name>A0A0P6XKU1_9CHLR</name>
<keyword evidence="2" id="KW-1185">Reference proteome</keyword>
<evidence type="ECO:0000313" key="2">
    <source>
        <dbReference type="Proteomes" id="UP000050514"/>
    </source>
</evidence>
<sequence>MKIRVLSESEYRMFRRIHGGDDVLAVEEGKIRREKGLYLNLRRQGKARLKQRLKRIGGMAGEEEWLEEEIAQVEQRAVRVYRNARRHKQRLHGLQPYEED</sequence>
<organism evidence="1 2">
    <name type="scientific">Bellilinea caldifistulae</name>
    <dbReference type="NCBI Taxonomy" id="360411"/>
    <lineage>
        <taxon>Bacteria</taxon>
        <taxon>Bacillati</taxon>
        <taxon>Chloroflexota</taxon>
        <taxon>Anaerolineae</taxon>
        <taxon>Anaerolineales</taxon>
        <taxon>Anaerolineaceae</taxon>
        <taxon>Bellilinea</taxon>
    </lineage>
</organism>
<dbReference type="Proteomes" id="UP000050514">
    <property type="component" value="Unassembled WGS sequence"/>
</dbReference>
<dbReference type="RefSeq" id="WP_062158823.1">
    <property type="nucleotide sequence ID" value="NZ_DF967971.1"/>
</dbReference>
<evidence type="ECO:0000313" key="1">
    <source>
        <dbReference type="EMBL" id="KPL76742.1"/>
    </source>
</evidence>
<dbReference type="AlphaFoldDB" id="A0A0P6XKU1"/>